<feature type="compositionally biased region" description="Polar residues" evidence="1">
    <location>
        <begin position="257"/>
        <end position="272"/>
    </location>
</feature>
<protein>
    <submittedName>
        <fullName evidence="2">Uncharacterized protein</fullName>
    </submittedName>
</protein>
<feature type="region of interest" description="Disordered" evidence="1">
    <location>
        <begin position="213"/>
        <end position="272"/>
    </location>
</feature>
<accession>A0A439DED1</accession>
<feature type="compositionally biased region" description="Acidic residues" evidence="1">
    <location>
        <begin position="410"/>
        <end position="423"/>
    </location>
</feature>
<dbReference type="STRING" id="363999.A0A439DED1"/>
<comment type="caution">
    <text evidence="2">The sequence shown here is derived from an EMBL/GenBank/DDBJ whole genome shotgun (WGS) entry which is preliminary data.</text>
</comment>
<evidence type="ECO:0000313" key="2">
    <source>
        <dbReference type="EMBL" id="RWA12777.1"/>
    </source>
</evidence>
<feature type="compositionally biased region" description="Polar residues" evidence="1">
    <location>
        <begin position="357"/>
        <end position="369"/>
    </location>
</feature>
<dbReference type="EMBL" id="RYZI01000042">
    <property type="protein sequence ID" value="RWA12777.1"/>
    <property type="molecule type" value="Genomic_DNA"/>
</dbReference>
<feature type="compositionally biased region" description="Low complexity" evidence="1">
    <location>
        <begin position="299"/>
        <end position="318"/>
    </location>
</feature>
<organism evidence="2 3">
    <name type="scientific">Xylaria grammica</name>
    <dbReference type="NCBI Taxonomy" id="363999"/>
    <lineage>
        <taxon>Eukaryota</taxon>
        <taxon>Fungi</taxon>
        <taxon>Dikarya</taxon>
        <taxon>Ascomycota</taxon>
        <taxon>Pezizomycotina</taxon>
        <taxon>Sordariomycetes</taxon>
        <taxon>Xylariomycetidae</taxon>
        <taxon>Xylariales</taxon>
        <taxon>Xylariaceae</taxon>
        <taxon>Xylaria</taxon>
    </lineage>
</organism>
<name>A0A439DED1_9PEZI</name>
<feature type="compositionally biased region" description="Low complexity" evidence="1">
    <location>
        <begin position="241"/>
        <end position="256"/>
    </location>
</feature>
<sequence>MATWGGSSREIGNAKVSALVANGPPLDGRIAPNSYSARNNINPGTNADPNTNTYASVSTSANTLTNTNNGGSGDTANFDYFCAPFDDPNIHNLVVSGTISSRYSSPPLPSPPVNDSFFATLGDTLHGPFYTTPNTVNFPLLHIGRVFHGAHFTPPRETLLPTPLTTTLTAAPTTLATVLGTVPALPQALAHQDHHSTSRFPGYHTPRFGGYNFHGHSRNYQPRALPDIQDNTRSSRFSVGPSLSSSATAPATQSQSHMNTVNRGLTPPTSQAQCFPRAAGAAQGIDDYYLTALATQEFSSPSLPPLSSSPSPTTLSPSGESKFVAEMPAPSARRRISNRGAVDLTKEEPNPEAPDSSVDSSIPLTTMPVTTRRRSLTSVADSAVRKRRPSVVASPYSRPNKVRRKVPSIDYDDQSSPFDDDDLPGLNGYDGSETIDLSNATEVPAELMAPKVDNRVKIGKFQCVICMDDTTALTVTHCGTYYETTALLSPPSAAPQLLMF</sequence>
<evidence type="ECO:0000256" key="1">
    <source>
        <dbReference type="SAM" id="MobiDB-lite"/>
    </source>
</evidence>
<dbReference type="AlphaFoldDB" id="A0A439DED1"/>
<gene>
    <name evidence="2" type="ORF">EKO27_g2314</name>
</gene>
<dbReference type="Proteomes" id="UP000286045">
    <property type="component" value="Unassembled WGS sequence"/>
</dbReference>
<feature type="region of interest" description="Disordered" evidence="1">
    <location>
        <begin position="25"/>
        <end position="55"/>
    </location>
</feature>
<feature type="compositionally biased region" description="Polar residues" evidence="1">
    <location>
        <begin position="33"/>
        <end position="54"/>
    </location>
</feature>
<proteinExistence type="predicted"/>
<reference evidence="2 3" key="1">
    <citation type="submission" date="2018-12" db="EMBL/GenBank/DDBJ databases">
        <title>Draft genome sequence of Xylaria grammica IHI A82.</title>
        <authorList>
            <person name="Buettner E."/>
            <person name="Kellner H."/>
        </authorList>
    </citation>
    <scope>NUCLEOTIDE SEQUENCE [LARGE SCALE GENOMIC DNA]</scope>
    <source>
        <strain evidence="2 3">IHI A82</strain>
    </source>
</reference>
<feature type="region of interest" description="Disordered" evidence="1">
    <location>
        <begin position="299"/>
        <end position="424"/>
    </location>
</feature>
<evidence type="ECO:0000313" key="3">
    <source>
        <dbReference type="Proteomes" id="UP000286045"/>
    </source>
</evidence>
<keyword evidence="3" id="KW-1185">Reference proteome</keyword>